<proteinExistence type="inferred from homology"/>
<organism evidence="4 5">
    <name type="scientific">Heyndrickxia shackletonii</name>
    <dbReference type="NCBI Taxonomy" id="157838"/>
    <lineage>
        <taxon>Bacteria</taxon>
        <taxon>Bacillati</taxon>
        <taxon>Bacillota</taxon>
        <taxon>Bacilli</taxon>
        <taxon>Bacillales</taxon>
        <taxon>Bacillaceae</taxon>
        <taxon>Heyndrickxia</taxon>
    </lineage>
</organism>
<dbReference type="STRING" id="157838.AN964_19850"/>
<protein>
    <recommendedName>
        <fullName evidence="3">PF03932 family protein CutC</fullName>
    </recommendedName>
</protein>
<evidence type="ECO:0000313" key="4">
    <source>
        <dbReference type="EMBL" id="KQL51250.1"/>
    </source>
</evidence>
<dbReference type="EMBL" id="LJJC01000006">
    <property type="protein sequence ID" value="KQL51250.1"/>
    <property type="molecule type" value="Genomic_DNA"/>
</dbReference>
<dbReference type="RefSeq" id="WP_055741556.1">
    <property type="nucleotide sequence ID" value="NZ_JAAIWL010000004.1"/>
</dbReference>
<gene>
    <name evidence="3" type="primary">cutC</name>
    <name evidence="4" type="ORF">AN964_19850</name>
</gene>
<dbReference type="Gene3D" id="3.20.20.380">
    <property type="entry name" value="Copper homeostasis (CutC) domain"/>
    <property type="match status" value="1"/>
</dbReference>
<keyword evidence="5" id="KW-1185">Reference proteome</keyword>
<dbReference type="PATRIC" id="fig|157838.3.peg.4382"/>
<dbReference type="FunFam" id="3.20.20.380:FF:000003">
    <property type="entry name" value="Copper homeostasis protein CutC"/>
    <property type="match status" value="1"/>
</dbReference>
<dbReference type="SUPFAM" id="SSF110395">
    <property type="entry name" value="CutC-like"/>
    <property type="match status" value="1"/>
</dbReference>
<dbReference type="OrthoDB" id="9815677at2"/>
<dbReference type="GO" id="GO:0005507">
    <property type="term" value="F:copper ion binding"/>
    <property type="evidence" value="ECO:0007669"/>
    <property type="project" value="TreeGrafter"/>
</dbReference>
<accession>A0A0Q3WT78</accession>
<evidence type="ECO:0000256" key="3">
    <source>
        <dbReference type="HAMAP-Rule" id="MF_00795"/>
    </source>
</evidence>
<comment type="subcellular location">
    <subcellularLocation>
        <location evidence="3">Cytoplasm</location>
    </subcellularLocation>
</comment>
<comment type="caution">
    <text evidence="3">Once thought to be involved in copper homeostasis, experiments in E.coli have shown this is not the case.</text>
</comment>
<dbReference type="PANTHER" id="PTHR12598">
    <property type="entry name" value="COPPER HOMEOSTASIS PROTEIN CUTC"/>
    <property type="match status" value="1"/>
</dbReference>
<comment type="caution">
    <text evidence="4">The sequence shown here is derived from an EMBL/GenBank/DDBJ whole genome shotgun (WGS) entry which is preliminary data.</text>
</comment>
<dbReference type="GO" id="GO:0005737">
    <property type="term" value="C:cytoplasm"/>
    <property type="evidence" value="ECO:0007669"/>
    <property type="project" value="UniProtKB-SubCell"/>
</dbReference>
<dbReference type="Proteomes" id="UP000051888">
    <property type="component" value="Unassembled WGS sequence"/>
</dbReference>
<comment type="similarity">
    <text evidence="1 3">Belongs to the CutC family.</text>
</comment>
<dbReference type="AlphaFoldDB" id="A0A0Q3WT78"/>
<reference evidence="4 5" key="1">
    <citation type="submission" date="2015-09" db="EMBL/GenBank/DDBJ databases">
        <title>Genome sequencing project for genomic taxonomy and phylogenomics of Bacillus-like bacteria.</title>
        <authorList>
            <person name="Liu B."/>
            <person name="Wang J."/>
            <person name="Zhu Y."/>
            <person name="Liu G."/>
            <person name="Chen Q."/>
            <person name="Chen Z."/>
            <person name="Lan J."/>
            <person name="Che J."/>
            <person name="Ge C."/>
            <person name="Shi H."/>
            <person name="Pan Z."/>
            <person name="Liu X."/>
        </authorList>
    </citation>
    <scope>NUCLEOTIDE SEQUENCE [LARGE SCALE GENOMIC DNA]</scope>
    <source>
        <strain evidence="4 5">LMG 18435</strain>
    </source>
</reference>
<sequence>MIKEVCVENFTVVPEAIARGANRIELCDNLSVGGTTVSHGVLVKTIIYCKSKNVKVMTIIRPRGGNFIYNQEELDMMYEDIIHCKQLGGDGVVIGCLDENGWIDEIAMKLLLDAAKGMDITFHMAFDHIKSESQFRAIDWLAKHNVHRILTHGGPSHTSIEGNLNRLKEYVDYAGNRIIILPGGGITDQNSAFISSTLGVKEVHGTKIVGSFERV</sequence>
<dbReference type="Pfam" id="PF03932">
    <property type="entry name" value="CutC"/>
    <property type="match status" value="1"/>
</dbReference>
<dbReference type="InterPro" id="IPR036822">
    <property type="entry name" value="CutC-like_dom_sf"/>
</dbReference>
<name>A0A0Q3WT78_9BACI</name>
<dbReference type="InterPro" id="IPR005627">
    <property type="entry name" value="CutC-like"/>
</dbReference>
<evidence type="ECO:0000256" key="2">
    <source>
        <dbReference type="ARBA" id="ARBA00022490"/>
    </source>
</evidence>
<dbReference type="HAMAP" id="MF_00795">
    <property type="entry name" value="CutC"/>
    <property type="match status" value="1"/>
</dbReference>
<dbReference type="PANTHER" id="PTHR12598:SF0">
    <property type="entry name" value="COPPER HOMEOSTASIS PROTEIN CUTC HOMOLOG"/>
    <property type="match status" value="1"/>
</dbReference>
<evidence type="ECO:0000313" key="5">
    <source>
        <dbReference type="Proteomes" id="UP000051888"/>
    </source>
</evidence>
<keyword evidence="2 3" id="KW-0963">Cytoplasm</keyword>
<evidence type="ECO:0000256" key="1">
    <source>
        <dbReference type="ARBA" id="ARBA00007768"/>
    </source>
</evidence>